<evidence type="ECO:0000313" key="5">
    <source>
        <dbReference type="Proteomes" id="UP000646365"/>
    </source>
</evidence>
<dbReference type="AlphaFoldDB" id="A0A8J2YQ48"/>
<dbReference type="RefSeq" id="WP_189041340.1">
    <property type="nucleotide sequence ID" value="NZ_BMJQ01000001.1"/>
</dbReference>
<reference evidence="4" key="2">
    <citation type="submission" date="2020-09" db="EMBL/GenBank/DDBJ databases">
        <authorList>
            <person name="Sun Q."/>
            <person name="Zhou Y."/>
        </authorList>
    </citation>
    <scope>NUCLEOTIDE SEQUENCE</scope>
    <source>
        <strain evidence="4">CGMCC 1.15725</strain>
    </source>
</reference>
<accession>A0A8J2YQ48</accession>
<dbReference type="Gene3D" id="2.40.160.10">
    <property type="entry name" value="Porin"/>
    <property type="match status" value="1"/>
</dbReference>
<evidence type="ECO:0000256" key="1">
    <source>
        <dbReference type="SAM" id="MobiDB-lite"/>
    </source>
</evidence>
<sequence>MRKQLLQTSAFVAASLLAHGAYAQTTTTDQPIQMRLGGQYYTGAAAMISQDDNPGQAAYKRQPTGFQDYFLIRFMGSTTFANGITAGVFTRLNAFSAPNGTVNTSNGFQSSNNTTIKDSYIYLKNANSFGEWRLGDFSDVRRDDAVGINAGVTGDQAIGANSGDIYFSGSPVINLTTLNLDSRGTKVAYYSPVIYGFHFDASYTPDKAGGHTNGPGNIGDNNGPTDNQTNGLTPSYLNNATAYNYWSLATGWTGTVGPVKLAWTAGYTEASRKGACANKVALGNDAAILANGNVDCALTSTNNANPRVYNSGIQVNYGPYELGFDYEQSVAIPNGLTGGIGQATTFNAAGLPTAFTNRTNEEVNKEFDLNLSYTIGAIRLGAEWARGEFEGITGDPDVKRAAINDVIQVGATYTVGPGVNVAGLIQQTLYDPNGHYIPNGASFTPGNGGVAANNNVYAKSFNSTALIMETSFRW</sequence>
<feature type="region of interest" description="Disordered" evidence="1">
    <location>
        <begin position="208"/>
        <end position="230"/>
    </location>
</feature>
<dbReference type="SUPFAM" id="SSF56935">
    <property type="entry name" value="Porins"/>
    <property type="match status" value="1"/>
</dbReference>
<dbReference type="Pfam" id="PF13609">
    <property type="entry name" value="Porin_4"/>
    <property type="match status" value="1"/>
</dbReference>
<evidence type="ECO:0000256" key="2">
    <source>
        <dbReference type="SAM" id="SignalP"/>
    </source>
</evidence>
<name>A0A8J2YQ48_9PROT</name>
<dbReference type="InterPro" id="IPR023614">
    <property type="entry name" value="Porin_dom_sf"/>
</dbReference>
<keyword evidence="5" id="KW-1185">Reference proteome</keyword>
<reference evidence="4" key="1">
    <citation type="journal article" date="2014" name="Int. J. Syst. Evol. Microbiol.">
        <title>Complete genome sequence of Corynebacterium casei LMG S-19264T (=DSM 44701T), isolated from a smear-ripened cheese.</title>
        <authorList>
            <consortium name="US DOE Joint Genome Institute (JGI-PGF)"/>
            <person name="Walter F."/>
            <person name="Albersmeier A."/>
            <person name="Kalinowski J."/>
            <person name="Ruckert C."/>
        </authorList>
    </citation>
    <scope>NUCLEOTIDE SEQUENCE</scope>
    <source>
        <strain evidence="4">CGMCC 1.15725</strain>
    </source>
</reference>
<evidence type="ECO:0000259" key="3">
    <source>
        <dbReference type="Pfam" id="PF13609"/>
    </source>
</evidence>
<dbReference type="GO" id="GO:0015288">
    <property type="term" value="F:porin activity"/>
    <property type="evidence" value="ECO:0007669"/>
    <property type="project" value="InterPro"/>
</dbReference>
<feature type="domain" description="Porin" evidence="3">
    <location>
        <begin position="12"/>
        <end position="429"/>
    </location>
</feature>
<dbReference type="GO" id="GO:0016020">
    <property type="term" value="C:membrane"/>
    <property type="evidence" value="ECO:0007669"/>
    <property type="project" value="InterPro"/>
</dbReference>
<proteinExistence type="predicted"/>
<dbReference type="InterPro" id="IPR033900">
    <property type="entry name" value="Gram_neg_porin_domain"/>
</dbReference>
<gene>
    <name evidence="4" type="ORF">GCM10011611_01120</name>
</gene>
<dbReference type="Proteomes" id="UP000646365">
    <property type="component" value="Unassembled WGS sequence"/>
</dbReference>
<protein>
    <recommendedName>
        <fullName evidence="3">Porin domain-containing protein</fullName>
    </recommendedName>
</protein>
<keyword evidence="2" id="KW-0732">Signal</keyword>
<feature type="signal peptide" evidence="2">
    <location>
        <begin position="1"/>
        <end position="23"/>
    </location>
</feature>
<feature type="chain" id="PRO_5035278246" description="Porin domain-containing protein" evidence="2">
    <location>
        <begin position="24"/>
        <end position="474"/>
    </location>
</feature>
<comment type="caution">
    <text evidence="4">The sequence shown here is derived from an EMBL/GenBank/DDBJ whole genome shotgun (WGS) entry which is preliminary data.</text>
</comment>
<feature type="compositionally biased region" description="Low complexity" evidence="1">
    <location>
        <begin position="218"/>
        <end position="227"/>
    </location>
</feature>
<organism evidence="4 5">
    <name type="scientific">Aliidongia dinghuensis</name>
    <dbReference type="NCBI Taxonomy" id="1867774"/>
    <lineage>
        <taxon>Bacteria</taxon>
        <taxon>Pseudomonadati</taxon>
        <taxon>Pseudomonadota</taxon>
        <taxon>Alphaproteobacteria</taxon>
        <taxon>Rhodospirillales</taxon>
        <taxon>Dongiaceae</taxon>
        <taxon>Aliidongia</taxon>
    </lineage>
</organism>
<evidence type="ECO:0000313" key="4">
    <source>
        <dbReference type="EMBL" id="GGE99320.1"/>
    </source>
</evidence>
<dbReference type="EMBL" id="BMJQ01000001">
    <property type="protein sequence ID" value="GGE99320.1"/>
    <property type="molecule type" value="Genomic_DNA"/>
</dbReference>